<evidence type="ECO:0000313" key="3">
    <source>
        <dbReference type="Proteomes" id="UP000230233"/>
    </source>
</evidence>
<proteinExistence type="predicted"/>
<dbReference type="EMBL" id="PDUG01000005">
    <property type="protein sequence ID" value="PIC28799.1"/>
    <property type="molecule type" value="Genomic_DNA"/>
</dbReference>
<dbReference type="AlphaFoldDB" id="A0A2G5TNC5"/>
<gene>
    <name evidence="2" type="primary">Cnig_chr_V.g20603</name>
    <name evidence="2" type="ORF">B9Z55_020603</name>
</gene>
<dbReference type="Proteomes" id="UP000230233">
    <property type="component" value="Chromosome V"/>
</dbReference>
<feature type="signal peptide" evidence="1">
    <location>
        <begin position="1"/>
        <end position="18"/>
    </location>
</feature>
<evidence type="ECO:0000313" key="2">
    <source>
        <dbReference type="EMBL" id="PIC28799.1"/>
    </source>
</evidence>
<accession>A0A2G5TNC5</accession>
<comment type="caution">
    <text evidence="2">The sequence shown here is derived from an EMBL/GenBank/DDBJ whole genome shotgun (WGS) entry which is preliminary data.</text>
</comment>
<keyword evidence="3" id="KW-1185">Reference proteome</keyword>
<evidence type="ECO:0000256" key="1">
    <source>
        <dbReference type="SAM" id="SignalP"/>
    </source>
</evidence>
<organism evidence="2 3">
    <name type="scientific">Caenorhabditis nigoni</name>
    <dbReference type="NCBI Taxonomy" id="1611254"/>
    <lineage>
        <taxon>Eukaryota</taxon>
        <taxon>Metazoa</taxon>
        <taxon>Ecdysozoa</taxon>
        <taxon>Nematoda</taxon>
        <taxon>Chromadorea</taxon>
        <taxon>Rhabditida</taxon>
        <taxon>Rhabditina</taxon>
        <taxon>Rhabditomorpha</taxon>
        <taxon>Rhabditoidea</taxon>
        <taxon>Rhabditidae</taxon>
        <taxon>Peloderinae</taxon>
        <taxon>Caenorhabditis</taxon>
    </lineage>
</organism>
<protein>
    <recommendedName>
        <fullName evidence="4">SXP/RAL-2 family protein Ani s 5-like cation-binding domain-containing protein</fullName>
    </recommendedName>
</protein>
<dbReference type="PANTHER" id="PTHR33272:SF3">
    <property type="entry name" value="DUF148 DOMAIN-CONTAINING PROTEIN-RELATED"/>
    <property type="match status" value="1"/>
</dbReference>
<dbReference type="PANTHER" id="PTHR33272">
    <property type="entry name" value="PROTEIN CBG22877-RELATED"/>
    <property type="match status" value="1"/>
</dbReference>
<name>A0A2G5TNC5_9PELO</name>
<feature type="chain" id="PRO_5013566248" description="SXP/RAL-2 family protein Ani s 5-like cation-binding domain-containing protein" evidence="1">
    <location>
        <begin position="19"/>
        <end position="100"/>
    </location>
</feature>
<evidence type="ECO:0008006" key="4">
    <source>
        <dbReference type="Google" id="ProtNLM"/>
    </source>
</evidence>
<reference evidence="3" key="1">
    <citation type="submission" date="2017-10" db="EMBL/GenBank/DDBJ databases">
        <title>Rapid genome shrinkage in a self-fertile nematode reveals novel sperm competition proteins.</title>
        <authorList>
            <person name="Yin D."/>
            <person name="Schwarz E.M."/>
            <person name="Thomas C.G."/>
            <person name="Felde R.L."/>
            <person name="Korf I.F."/>
            <person name="Cutter A.D."/>
            <person name="Schartner C.M."/>
            <person name="Ralston E.J."/>
            <person name="Meyer B.J."/>
            <person name="Haag E.S."/>
        </authorList>
    </citation>
    <scope>NUCLEOTIDE SEQUENCE [LARGE SCALE GENOMIC DNA]</scope>
    <source>
        <strain evidence="3">JU1422</strain>
    </source>
</reference>
<dbReference type="InterPro" id="IPR027913">
    <property type="entry name" value="DUF4473"/>
</dbReference>
<dbReference type="OrthoDB" id="10306652at2759"/>
<dbReference type="Pfam" id="PF14747">
    <property type="entry name" value="DUF4473"/>
    <property type="match status" value="1"/>
</dbReference>
<keyword evidence="1" id="KW-0732">Signal</keyword>
<sequence length="100" mass="11233">MFNLFYFLFCALAISAFAAPVTEEEANTELLASGMTQASIDGLDALSKKFSSEFPLVKSDKEATDKYIAQYRTDAENYIKSMPENDQTVYNNYLKKYGLA</sequence>